<name>A0A7C9PET3_9BURK</name>
<dbReference type="Pfam" id="PF22396">
    <property type="entry name" value="DUF6976"/>
    <property type="match status" value="1"/>
</dbReference>
<keyword evidence="2" id="KW-1185">Reference proteome</keyword>
<comment type="caution">
    <text evidence="1">The sequence shown here is derived from an EMBL/GenBank/DDBJ whole genome shotgun (WGS) entry which is preliminary data.</text>
</comment>
<organism evidence="1 2">
    <name type="scientific">Ideonella livida</name>
    <dbReference type="NCBI Taxonomy" id="2707176"/>
    <lineage>
        <taxon>Bacteria</taxon>
        <taxon>Pseudomonadati</taxon>
        <taxon>Pseudomonadota</taxon>
        <taxon>Betaproteobacteria</taxon>
        <taxon>Burkholderiales</taxon>
        <taxon>Sphaerotilaceae</taxon>
        <taxon>Ideonella</taxon>
    </lineage>
</organism>
<dbReference type="AlphaFoldDB" id="A0A7C9PET3"/>
<reference evidence="1 2" key="1">
    <citation type="submission" date="2020-02" db="EMBL/GenBank/DDBJ databases">
        <title>Ideonella bacterium strain TBM-1.</title>
        <authorList>
            <person name="Chen W.-M."/>
        </authorList>
    </citation>
    <scope>NUCLEOTIDE SEQUENCE [LARGE SCALE GENOMIC DNA]</scope>
    <source>
        <strain evidence="1 2">TBM-1</strain>
    </source>
</reference>
<dbReference type="Proteomes" id="UP000484255">
    <property type="component" value="Unassembled WGS sequence"/>
</dbReference>
<protein>
    <submittedName>
        <fullName evidence="1">Uncharacterized protein</fullName>
    </submittedName>
</protein>
<proteinExistence type="predicted"/>
<evidence type="ECO:0000313" key="1">
    <source>
        <dbReference type="EMBL" id="NDY90097.1"/>
    </source>
</evidence>
<evidence type="ECO:0000313" key="2">
    <source>
        <dbReference type="Proteomes" id="UP000484255"/>
    </source>
</evidence>
<dbReference type="EMBL" id="JAAGOH010000002">
    <property type="protein sequence ID" value="NDY90097.1"/>
    <property type="molecule type" value="Genomic_DNA"/>
</dbReference>
<gene>
    <name evidence="1" type="ORF">G3A44_02700</name>
</gene>
<sequence>MSARPPMQALTHELLTLADTTALIQAGKACCIAADEALLRRLPRGNWIGGTIPYFMAHQGGTCSRDQLFVAELATEGGGRPTVRCYDRHSLRNVCLDSPDHGFSVMVLPAFSAVHEAFAQEAPDYPDMYMKPLVGWIAGVHLDDIGRATPQVIDGSSGELLRDAAVVMHIPLPPQWAAHVDIINLFVPGSGPELRFPQGGFSGGDCLIGGQPGNLHDWLVAQRVDTRLPLVADYHGAMVNVSIKALDPAQRKVEFYAPVFADVPYRVAEPVGDYARAFEVASLHSQVPGELVFCCNCILNYAYGNLQGRRTGAMVGPMTFGEIGYQLLNQTMVHLSLVPA</sequence>
<accession>A0A7C9PET3</accession>
<dbReference type="InterPro" id="IPR054249">
    <property type="entry name" value="DUF6976"/>
</dbReference>